<evidence type="ECO:0000256" key="4">
    <source>
        <dbReference type="ARBA" id="ARBA00022989"/>
    </source>
</evidence>
<evidence type="ECO:0000313" key="10">
    <source>
        <dbReference type="EMBL" id="RIA97344.1"/>
    </source>
</evidence>
<evidence type="ECO:0000256" key="2">
    <source>
        <dbReference type="ARBA" id="ARBA00009877"/>
    </source>
</evidence>
<evidence type="ECO:0000256" key="7">
    <source>
        <dbReference type="SAM" id="MobiDB-lite"/>
    </source>
</evidence>
<evidence type="ECO:0000313" key="11">
    <source>
        <dbReference type="Proteomes" id="UP000265703"/>
    </source>
</evidence>
<evidence type="ECO:0000259" key="9">
    <source>
        <dbReference type="Pfam" id="PF02096"/>
    </source>
</evidence>
<dbReference type="PANTHER" id="PTHR12428">
    <property type="entry name" value="OXA1"/>
    <property type="match status" value="1"/>
</dbReference>
<feature type="domain" description="Membrane insertase YidC/Oxa/ALB C-terminal" evidence="9">
    <location>
        <begin position="134"/>
        <end position="380"/>
    </location>
</feature>
<feature type="transmembrane region" description="Helical" evidence="8">
    <location>
        <begin position="134"/>
        <end position="156"/>
    </location>
</feature>
<comment type="similarity">
    <text evidence="2 6">Belongs to the OXA1/ALB3/YidC family.</text>
</comment>
<dbReference type="OrthoDB" id="2148490at2759"/>
<dbReference type="AlphaFoldDB" id="A0A397TR47"/>
<comment type="subcellular location">
    <subcellularLocation>
        <location evidence="1 6">Membrane</location>
        <topology evidence="1 6">Multi-pass membrane protein</topology>
    </subcellularLocation>
</comment>
<protein>
    <submittedName>
        <fullName evidence="10">60Kd inner membrane protein</fullName>
    </submittedName>
</protein>
<dbReference type="GO" id="GO:0032977">
    <property type="term" value="F:membrane insertase activity"/>
    <property type="evidence" value="ECO:0007669"/>
    <property type="project" value="InterPro"/>
</dbReference>
<evidence type="ECO:0000256" key="8">
    <source>
        <dbReference type="SAM" id="Phobius"/>
    </source>
</evidence>
<keyword evidence="11" id="KW-1185">Reference proteome</keyword>
<feature type="transmembrane region" description="Helical" evidence="8">
    <location>
        <begin position="345"/>
        <end position="366"/>
    </location>
</feature>
<dbReference type="InterPro" id="IPR028055">
    <property type="entry name" value="YidC/Oxa/ALB_C"/>
</dbReference>
<accession>A0A397TR47</accession>
<evidence type="ECO:0000256" key="3">
    <source>
        <dbReference type="ARBA" id="ARBA00022692"/>
    </source>
</evidence>
<dbReference type="EMBL" id="QKYT01000031">
    <property type="protein sequence ID" value="RIA97344.1"/>
    <property type="molecule type" value="Genomic_DNA"/>
</dbReference>
<name>A0A397TR47_9GLOM</name>
<dbReference type="GO" id="GO:0005743">
    <property type="term" value="C:mitochondrial inner membrane"/>
    <property type="evidence" value="ECO:0007669"/>
    <property type="project" value="TreeGrafter"/>
</dbReference>
<dbReference type="InterPro" id="IPR001708">
    <property type="entry name" value="YidC/ALB3/OXA1/COX18"/>
</dbReference>
<evidence type="ECO:0000256" key="6">
    <source>
        <dbReference type="RuleBase" id="RU003945"/>
    </source>
</evidence>
<organism evidence="10 11">
    <name type="scientific">Glomus cerebriforme</name>
    <dbReference type="NCBI Taxonomy" id="658196"/>
    <lineage>
        <taxon>Eukaryota</taxon>
        <taxon>Fungi</taxon>
        <taxon>Fungi incertae sedis</taxon>
        <taxon>Mucoromycota</taxon>
        <taxon>Glomeromycotina</taxon>
        <taxon>Glomeromycetes</taxon>
        <taxon>Glomerales</taxon>
        <taxon>Glomeraceae</taxon>
        <taxon>Glomus</taxon>
    </lineage>
</organism>
<keyword evidence="3 6" id="KW-0812">Transmembrane</keyword>
<dbReference type="STRING" id="658196.A0A397TR47"/>
<dbReference type="CDD" id="cd20069">
    <property type="entry name" value="5TM_Oxa1-like"/>
    <property type="match status" value="1"/>
</dbReference>
<comment type="caution">
    <text evidence="10">The sequence shown here is derived from an EMBL/GenBank/DDBJ whole genome shotgun (WGS) entry which is preliminary data.</text>
</comment>
<dbReference type="GO" id="GO:0032979">
    <property type="term" value="P:protein insertion into mitochondrial inner membrane from matrix"/>
    <property type="evidence" value="ECO:0007669"/>
    <property type="project" value="TreeGrafter"/>
</dbReference>
<dbReference type="PANTHER" id="PTHR12428:SF65">
    <property type="entry name" value="CYTOCHROME C OXIDASE ASSEMBLY PROTEIN COX18, MITOCHONDRIAL"/>
    <property type="match status" value="1"/>
</dbReference>
<reference evidence="10 11" key="1">
    <citation type="submission" date="2018-06" db="EMBL/GenBank/DDBJ databases">
        <title>Comparative genomics reveals the genomic features of Rhizophagus irregularis, R. cerebriforme, R. diaphanum and Gigaspora rosea, and their symbiotic lifestyle signature.</title>
        <authorList>
            <person name="Morin E."/>
            <person name="San Clemente H."/>
            <person name="Chen E.C.H."/>
            <person name="De La Providencia I."/>
            <person name="Hainaut M."/>
            <person name="Kuo A."/>
            <person name="Kohler A."/>
            <person name="Murat C."/>
            <person name="Tang N."/>
            <person name="Roy S."/>
            <person name="Loubradou J."/>
            <person name="Henrissat B."/>
            <person name="Grigoriev I.V."/>
            <person name="Corradi N."/>
            <person name="Roux C."/>
            <person name="Martin F.M."/>
        </authorList>
    </citation>
    <scope>NUCLEOTIDE SEQUENCE [LARGE SCALE GENOMIC DNA]</scope>
    <source>
        <strain evidence="10 11">DAOM 227022</strain>
    </source>
</reference>
<dbReference type="Pfam" id="PF02096">
    <property type="entry name" value="60KD_IMP"/>
    <property type="match status" value="1"/>
</dbReference>
<sequence>MRRTQKSIIGKIPREDIFQFIIMLKFYKIIPSRNLRQNSFLNNSFLYNSFRYNGFYQVKNIVCSNQRNFFSTSASLTNSNTNKIIDYSPPSTLPSTLTLTDTLPENLPTNDVNFIISFNQSILEFIHNSAGLPWWATILISTIILRTFITLPIAIIQQKSGARILSLQPQIMELFEKLKHEVVREVKKRNGTYEEFQSELTNKFKAKIREIYKANKCSPIRNYLLPWVQIPLFISNSLTLRHMVDSTTKSNFNTNTSLTIPETTIVSSTSNINNIDAITSIDNMSTDTLINGGILWFNDLTLTDPTFIFPLAIGLTNLLNIEIHSWFTKYQPSIRSKILKNLSRGLSVLMIPVATQAPMAICLYWLSSSTFSVGQNLIIQLPYIQKKFGFPEKKFEISSTSKQTEKVKEALETFKKNNKTKNGSLKNKRKK</sequence>
<dbReference type="Proteomes" id="UP000265703">
    <property type="component" value="Unassembled WGS sequence"/>
</dbReference>
<keyword evidence="4 8" id="KW-1133">Transmembrane helix</keyword>
<evidence type="ECO:0000256" key="5">
    <source>
        <dbReference type="ARBA" id="ARBA00023136"/>
    </source>
</evidence>
<gene>
    <name evidence="10" type="ORF">C1645_814235</name>
</gene>
<feature type="region of interest" description="Disordered" evidence="7">
    <location>
        <begin position="412"/>
        <end position="431"/>
    </location>
</feature>
<evidence type="ECO:0000256" key="1">
    <source>
        <dbReference type="ARBA" id="ARBA00004141"/>
    </source>
</evidence>
<proteinExistence type="inferred from homology"/>
<keyword evidence="5 8" id="KW-0472">Membrane</keyword>
<dbReference type="GO" id="GO:0033617">
    <property type="term" value="P:mitochondrial respiratory chain complex IV assembly"/>
    <property type="evidence" value="ECO:0007669"/>
    <property type="project" value="TreeGrafter"/>
</dbReference>